<dbReference type="RefSeq" id="WP_156561827.1">
    <property type="nucleotide sequence ID" value="NZ_CACRTV010000057.1"/>
</dbReference>
<accession>A0A6N3FAU6</accession>
<protein>
    <submittedName>
        <fullName evidence="1">Uncharacterized protein</fullName>
    </submittedName>
</protein>
<sequence length="249" mass="28287">MQIVLFKDDHVNRTIPKLTGLIKTLSYSKPKTKTEEELIQIINEASSSDTMALLRYNRKYLNKLGLVVDSHYKLESLGLSSLSRDYTTIIDYSKALDFILANLSGCSCLNLKGLPKYEDISKALLTLDTNSFDISLEELMFVDSNLDSYLNSCLTYNSEISCMEKILGDILRFCNSMMYYIGFYIQQNIDHAVCRSFGAGGIVITSNEELPFSEIEIYSKDGKVSCALPCITFNNKEYHDKILRREYGI</sequence>
<organism evidence="1">
    <name type="scientific">Clostridium paraputrificum</name>
    <dbReference type="NCBI Taxonomy" id="29363"/>
    <lineage>
        <taxon>Bacteria</taxon>
        <taxon>Bacillati</taxon>
        <taxon>Bacillota</taxon>
        <taxon>Clostridia</taxon>
        <taxon>Eubacteriales</taxon>
        <taxon>Clostridiaceae</taxon>
        <taxon>Clostridium</taxon>
    </lineage>
</organism>
<gene>
    <name evidence="1" type="ORF">CPLFYP93_02463</name>
</gene>
<dbReference type="EMBL" id="CACRTV010000057">
    <property type="protein sequence ID" value="VYU49029.1"/>
    <property type="molecule type" value="Genomic_DNA"/>
</dbReference>
<evidence type="ECO:0000313" key="1">
    <source>
        <dbReference type="EMBL" id="VYU49029.1"/>
    </source>
</evidence>
<reference evidence="1" key="1">
    <citation type="submission" date="2019-11" db="EMBL/GenBank/DDBJ databases">
        <authorList>
            <person name="Feng L."/>
        </authorList>
    </citation>
    <scope>NUCLEOTIDE SEQUENCE</scope>
    <source>
        <strain evidence="1">CParaputrificumLFYP93</strain>
    </source>
</reference>
<name>A0A6N3FAU6_9CLOT</name>
<dbReference type="AlphaFoldDB" id="A0A6N3FAU6"/>
<proteinExistence type="predicted"/>